<dbReference type="EC" id="4.2.1.80" evidence="3"/>
<dbReference type="SUPFAM" id="SSF56529">
    <property type="entry name" value="FAH"/>
    <property type="match status" value="1"/>
</dbReference>
<dbReference type="InterPro" id="IPR050772">
    <property type="entry name" value="Hydratase-Decarb/MhpD_sf"/>
</dbReference>
<organism evidence="3 4">
    <name type="scientific">Kaistia dalseonensis</name>
    <dbReference type="NCBI Taxonomy" id="410840"/>
    <lineage>
        <taxon>Bacteria</taxon>
        <taxon>Pseudomonadati</taxon>
        <taxon>Pseudomonadota</taxon>
        <taxon>Alphaproteobacteria</taxon>
        <taxon>Hyphomicrobiales</taxon>
        <taxon>Kaistiaceae</taxon>
        <taxon>Kaistia</taxon>
    </lineage>
</organism>
<dbReference type="PANTHER" id="PTHR30143">
    <property type="entry name" value="ACID HYDRATASE"/>
    <property type="match status" value="1"/>
</dbReference>
<keyword evidence="1 3" id="KW-0456">Lyase</keyword>
<evidence type="ECO:0000313" key="3">
    <source>
        <dbReference type="EMBL" id="MDQ0438125.1"/>
    </source>
</evidence>
<dbReference type="InterPro" id="IPR036663">
    <property type="entry name" value="Fumarylacetoacetase_C_sf"/>
</dbReference>
<keyword evidence="4" id="KW-1185">Reference proteome</keyword>
<feature type="domain" description="Fumarylacetoacetase-like C-terminal" evidence="2">
    <location>
        <begin position="74"/>
        <end position="266"/>
    </location>
</feature>
<dbReference type="EMBL" id="JAUSVO010000003">
    <property type="protein sequence ID" value="MDQ0438125.1"/>
    <property type="molecule type" value="Genomic_DNA"/>
</dbReference>
<evidence type="ECO:0000313" key="4">
    <source>
        <dbReference type="Proteomes" id="UP001241603"/>
    </source>
</evidence>
<name>A0ABU0H734_9HYPH</name>
<protein>
    <submittedName>
        <fullName evidence="3">2-keto-4-pentenoate hydratase</fullName>
        <ecNumber evidence="3">4.2.1.80</ecNumber>
    </submittedName>
</protein>
<accession>A0ABU0H734</accession>
<reference evidence="3 4" key="1">
    <citation type="submission" date="2023-07" db="EMBL/GenBank/DDBJ databases">
        <title>Genomic Encyclopedia of Type Strains, Phase IV (KMG-IV): sequencing the most valuable type-strain genomes for metagenomic binning, comparative biology and taxonomic classification.</title>
        <authorList>
            <person name="Goeker M."/>
        </authorList>
    </citation>
    <scope>NUCLEOTIDE SEQUENCE [LARGE SCALE GENOMIC DNA]</scope>
    <source>
        <strain evidence="3 4">B6-8</strain>
    </source>
</reference>
<dbReference type="Pfam" id="PF01557">
    <property type="entry name" value="FAA_hydrolase"/>
    <property type="match status" value="1"/>
</dbReference>
<sequence length="269" mass="28087">MNDVSNSLAIRSLADRLIAAETDRSACPPIREEIAALSVGDAVSAAYAVQNEVNRRRSDAGERIVGRKIGLTSKAVQKQLGVDSPDFGTLFAAMAIGDGAEISLGGLIQPKVEAEIAFILGRDLTFERNTTADILRAVDYAVAAIEVVDSRIARWDIRLLDTVADNGSSARFVLGTRPLSLGAVDLFNCTMSLDRAGQEVSKGAGAACLGNPVNAACWLADMMVAIGTPLRAGDVVMTGALGPMAVVTEPGTYTANIEGFGSVRAVFTA</sequence>
<evidence type="ECO:0000256" key="1">
    <source>
        <dbReference type="ARBA" id="ARBA00023239"/>
    </source>
</evidence>
<dbReference type="Proteomes" id="UP001241603">
    <property type="component" value="Unassembled WGS sequence"/>
</dbReference>
<dbReference type="RefSeq" id="WP_266349034.1">
    <property type="nucleotide sequence ID" value="NZ_JAPKNG010000003.1"/>
</dbReference>
<dbReference type="GO" id="GO:0008684">
    <property type="term" value="F:2-oxopent-4-enoate hydratase activity"/>
    <property type="evidence" value="ECO:0007669"/>
    <property type="project" value="UniProtKB-EC"/>
</dbReference>
<comment type="caution">
    <text evidence="3">The sequence shown here is derived from an EMBL/GenBank/DDBJ whole genome shotgun (WGS) entry which is preliminary data.</text>
</comment>
<gene>
    <name evidence="3" type="ORF">QO014_002517</name>
</gene>
<dbReference type="InterPro" id="IPR011234">
    <property type="entry name" value="Fumarylacetoacetase-like_C"/>
</dbReference>
<evidence type="ECO:0000259" key="2">
    <source>
        <dbReference type="Pfam" id="PF01557"/>
    </source>
</evidence>
<dbReference type="PANTHER" id="PTHR30143:SF0">
    <property type="entry name" value="2-KETO-4-PENTENOATE HYDRATASE"/>
    <property type="match status" value="1"/>
</dbReference>
<dbReference type="Gene3D" id="3.90.850.10">
    <property type="entry name" value="Fumarylacetoacetase-like, C-terminal domain"/>
    <property type="match status" value="1"/>
</dbReference>
<proteinExistence type="predicted"/>